<dbReference type="EMBL" id="JAGEUA010000004">
    <property type="protein sequence ID" value="KAL0984075.1"/>
    <property type="molecule type" value="Genomic_DNA"/>
</dbReference>
<dbReference type="AlphaFoldDB" id="A0ABD0WUC5"/>
<comment type="caution">
    <text evidence="1">The sequence shown here is derived from an EMBL/GenBank/DDBJ whole genome shotgun (WGS) entry which is preliminary data.</text>
</comment>
<organism evidence="1 2">
    <name type="scientific">Umbra pygmaea</name>
    <name type="common">Eastern mudminnow</name>
    <dbReference type="NCBI Taxonomy" id="75934"/>
    <lineage>
        <taxon>Eukaryota</taxon>
        <taxon>Metazoa</taxon>
        <taxon>Chordata</taxon>
        <taxon>Craniata</taxon>
        <taxon>Vertebrata</taxon>
        <taxon>Euteleostomi</taxon>
        <taxon>Actinopterygii</taxon>
        <taxon>Neopterygii</taxon>
        <taxon>Teleostei</taxon>
        <taxon>Protacanthopterygii</taxon>
        <taxon>Esociformes</taxon>
        <taxon>Umbridae</taxon>
        <taxon>Umbra</taxon>
    </lineage>
</organism>
<sequence length="114" mass="12259">MTYCLWTGQTISDLIAKFRPTQDLCNGPNVIVTALTTASSPPKTTAPSKPLLSPCPCAWSSPQTGRTGYRRGGRWPEGDVEIQPKFEVKGGSIGKVKKASTRNVTKAKCGINHI</sequence>
<reference evidence="1 2" key="1">
    <citation type="submission" date="2024-06" db="EMBL/GenBank/DDBJ databases">
        <authorList>
            <person name="Pan Q."/>
            <person name="Wen M."/>
            <person name="Jouanno E."/>
            <person name="Zahm M."/>
            <person name="Klopp C."/>
            <person name="Cabau C."/>
            <person name="Louis A."/>
            <person name="Berthelot C."/>
            <person name="Parey E."/>
            <person name="Roest Crollius H."/>
            <person name="Montfort J."/>
            <person name="Robinson-Rechavi M."/>
            <person name="Bouchez O."/>
            <person name="Lampietro C."/>
            <person name="Lopez Roques C."/>
            <person name="Donnadieu C."/>
            <person name="Postlethwait J."/>
            <person name="Bobe J."/>
            <person name="Verreycken H."/>
            <person name="Guiguen Y."/>
        </authorList>
    </citation>
    <scope>NUCLEOTIDE SEQUENCE [LARGE SCALE GENOMIC DNA]</scope>
    <source>
        <strain evidence="1">Up_M1</strain>
        <tissue evidence="1">Testis</tissue>
    </source>
</reference>
<dbReference type="Proteomes" id="UP001557470">
    <property type="component" value="Unassembled WGS sequence"/>
</dbReference>
<name>A0ABD0WUC5_UMBPY</name>
<keyword evidence="2" id="KW-1185">Reference proteome</keyword>
<proteinExistence type="predicted"/>
<gene>
    <name evidence="1" type="ORF">UPYG_G00136740</name>
</gene>
<protein>
    <submittedName>
        <fullName evidence="1">Uncharacterized protein</fullName>
    </submittedName>
</protein>
<accession>A0ABD0WUC5</accession>
<evidence type="ECO:0000313" key="2">
    <source>
        <dbReference type="Proteomes" id="UP001557470"/>
    </source>
</evidence>
<evidence type="ECO:0000313" key="1">
    <source>
        <dbReference type="EMBL" id="KAL0984075.1"/>
    </source>
</evidence>